<organism evidence="1 2">
    <name type="scientific">Thermococcus kodakarensis (strain ATCC BAA-918 / JCM 12380 / KOD1)</name>
    <name type="common">Pyrococcus kodakaraensis (strain KOD1)</name>
    <dbReference type="NCBI Taxonomy" id="69014"/>
    <lineage>
        <taxon>Archaea</taxon>
        <taxon>Methanobacteriati</taxon>
        <taxon>Methanobacteriota</taxon>
        <taxon>Thermococci</taxon>
        <taxon>Thermococcales</taxon>
        <taxon>Thermococcaceae</taxon>
        <taxon>Thermococcus</taxon>
    </lineage>
</organism>
<dbReference type="EnsemblBacteria" id="BAD85302">
    <property type="protein sequence ID" value="BAD85302"/>
    <property type="gene ID" value="TK1113"/>
</dbReference>
<reference evidence="1 2" key="1">
    <citation type="journal article" date="2005" name="Genome Res.">
        <title>Complete genome sequence of the hyperthermophilic archaeon Thermococcus kodakaraensis KOD1 and comparison with Pyrococcus genomes.</title>
        <authorList>
            <person name="Fukui T."/>
            <person name="Atomi H."/>
            <person name="Kanai T."/>
            <person name="Matsumi R."/>
            <person name="Fujiwara S."/>
            <person name="Imanaka T."/>
        </authorList>
    </citation>
    <scope>NUCLEOTIDE SEQUENCE [LARGE SCALE GENOMIC DNA]</scope>
    <source>
        <strain evidence="2">ATCC BAA-918 / JCM 12380 / KOD1</strain>
    </source>
</reference>
<sequence length="227" mass="25844">MNYLRYVKIIGTMHVSPKSRDEVFRTILKERPHAVAVELDRARFIGMQQKIEMTLSDSLRLGRKGVINYVLAKVEEKLGETFGMAPGEEMKAAIEAARAIGVPLYLIDEDIGLILAKISRAPVREKLLMALESLGVFLPIKAVDIGDPFEEYRWMMLEFRRRYPYLYRVLVEERNEVMARNLMMIVDSLLAGGVQRPKVVAVVGLGHKPGIERILNRGKTEPVTFIF</sequence>
<dbReference type="PANTHER" id="PTHR21530">
    <property type="entry name" value="PHEROMONE SHUTDOWN PROTEIN"/>
    <property type="match status" value="1"/>
</dbReference>
<dbReference type="EMBL" id="AP006878">
    <property type="protein sequence ID" value="BAD85302.1"/>
    <property type="molecule type" value="Genomic_DNA"/>
</dbReference>
<dbReference type="PANTHER" id="PTHR21530:SF7">
    <property type="entry name" value="TRAB DOMAIN-CONTAINING PROTEIN"/>
    <property type="match status" value="1"/>
</dbReference>
<dbReference type="PhylomeDB" id="Q5JE55"/>
<dbReference type="eggNOG" id="arCOG02142">
    <property type="taxonomic scope" value="Archaea"/>
</dbReference>
<dbReference type="InterPro" id="IPR002816">
    <property type="entry name" value="TraB/PrgY/GumN_fam"/>
</dbReference>
<dbReference type="Proteomes" id="UP000000536">
    <property type="component" value="Chromosome"/>
</dbReference>
<dbReference type="KEGG" id="tko:TK1113"/>
<dbReference type="RefSeq" id="WP_011250064.1">
    <property type="nucleotide sequence ID" value="NC_006624.1"/>
</dbReference>
<dbReference type="PATRIC" id="fig|69014.16.peg.1089"/>
<dbReference type="OrthoDB" id="185689at2157"/>
<protein>
    <submittedName>
        <fullName evidence="1">Predicted signaling protein, TraB family</fullName>
    </submittedName>
</protein>
<evidence type="ECO:0000313" key="2">
    <source>
        <dbReference type="Proteomes" id="UP000000536"/>
    </source>
</evidence>
<dbReference type="Pfam" id="PF01963">
    <property type="entry name" value="TraB_PrgY_gumN"/>
    <property type="match status" value="1"/>
</dbReference>
<dbReference type="STRING" id="69014.TK1113"/>
<name>Q5JE55_THEKO</name>
<dbReference type="GeneID" id="78447626"/>
<evidence type="ECO:0000313" key="1">
    <source>
        <dbReference type="EMBL" id="BAD85302.1"/>
    </source>
</evidence>
<gene>
    <name evidence="1" type="ordered locus">TK1113</name>
</gene>
<keyword evidence="2" id="KW-1185">Reference proteome</keyword>
<dbReference type="CDD" id="cd14726">
    <property type="entry name" value="TraB_PrgY-like"/>
    <property type="match status" value="1"/>
</dbReference>
<proteinExistence type="predicted"/>
<accession>Q5JE55</accession>
<dbReference type="AlphaFoldDB" id="Q5JE55"/>
<dbReference type="InterPro" id="IPR046345">
    <property type="entry name" value="TraB_PrgY-like"/>
</dbReference>
<dbReference type="FunCoup" id="Q5JE55">
    <property type="interactions" value="60"/>
</dbReference>
<dbReference type="InParanoid" id="Q5JE55"/>
<dbReference type="HOGENOM" id="CLU_066331_0_0_2"/>